<dbReference type="GO" id="GO:0043190">
    <property type="term" value="C:ATP-binding cassette (ABC) transporter complex"/>
    <property type="evidence" value="ECO:0007669"/>
    <property type="project" value="InterPro"/>
</dbReference>
<accession>A0A9X2VVP3</accession>
<feature type="domain" description="ABC transmembrane type-2" evidence="7">
    <location>
        <begin position="24"/>
        <end position="259"/>
    </location>
</feature>
<feature type="transmembrane region" description="Helical" evidence="6">
    <location>
        <begin position="26"/>
        <end position="44"/>
    </location>
</feature>
<evidence type="ECO:0000256" key="3">
    <source>
        <dbReference type="ARBA" id="ARBA00022989"/>
    </source>
</evidence>
<evidence type="ECO:0000256" key="6">
    <source>
        <dbReference type="RuleBase" id="RU361157"/>
    </source>
</evidence>
<evidence type="ECO:0000256" key="5">
    <source>
        <dbReference type="ARBA" id="ARBA00023251"/>
    </source>
</evidence>
<dbReference type="PIRSF" id="PIRSF006648">
    <property type="entry name" value="DrrB"/>
    <property type="match status" value="1"/>
</dbReference>
<dbReference type="InterPro" id="IPR013525">
    <property type="entry name" value="ABC2_TM"/>
</dbReference>
<dbReference type="AlphaFoldDB" id="A0A9X2VVP3"/>
<evidence type="ECO:0000259" key="7">
    <source>
        <dbReference type="PROSITE" id="PS51012"/>
    </source>
</evidence>
<feature type="transmembrane region" description="Helical" evidence="6">
    <location>
        <begin position="135"/>
        <end position="161"/>
    </location>
</feature>
<evidence type="ECO:0000313" key="9">
    <source>
        <dbReference type="Proteomes" id="UP001141259"/>
    </source>
</evidence>
<dbReference type="RefSeq" id="WP_259629017.1">
    <property type="nucleotide sequence ID" value="NZ_JANYMP010000034.1"/>
</dbReference>
<keyword evidence="3 6" id="KW-1133">Transmembrane helix</keyword>
<dbReference type="GO" id="GO:0046677">
    <property type="term" value="P:response to antibiotic"/>
    <property type="evidence" value="ECO:0007669"/>
    <property type="project" value="UniProtKB-KW"/>
</dbReference>
<proteinExistence type="inferred from homology"/>
<comment type="subcellular location">
    <subcellularLocation>
        <location evidence="6">Cell membrane</location>
        <topology evidence="6">Multi-pass membrane protein</topology>
    </subcellularLocation>
    <subcellularLocation>
        <location evidence="1">Membrane</location>
        <topology evidence="1">Multi-pass membrane protein</topology>
    </subcellularLocation>
</comment>
<comment type="similarity">
    <text evidence="6">Belongs to the ABC-2 integral membrane protein family.</text>
</comment>
<gene>
    <name evidence="8" type="ORF">NZH93_42540</name>
</gene>
<dbReference type="InterPro" id="IPR000412">
    <property type="entry name" value="ABC_2_transport"/>
</dbReference>
<dbReference type="InterPro" id="IPR051784">
    <property type="entry name" value="Nod_factor_ABC_transporter"/>
</dbReference>
<feature type="transmembrane region" description="Helical" evidence="6">
    <location>
        <begin position="56"/>
        <end position="78"/>
    </location>
</feature>
<dbReference type="Proteomes" id="UP001141259">
    <property type="component" value="Unassembled WGS sequence"/>
</dbReference>
<keyword evidence="5" id="KW-0046">Antibiotic resistance</keyword>
<dbReference type="PANTHER" id="PTHR43229:SF2">
    <property type="entry name" value="NODULATION PROTEIN J"/>
    <property type="match status" value="1"/>
</dbReference>
<evidence type="ECO:0000256" key="2">
    <source>
        <dbReference type="ARBA" id="ARBA00022692"/>
    </source>
</evidence>
<feature type="transmembrane region" description="Helical" evidence="6">
    <location>
        <begin position="99"/>
        <end position="129"/>
    </location>
</feature>
<dbReference type="Pfam" id="PF01061">
    <property type="entry name" value="ABC2_membrane"/>
    <property type="match status" value="1"/>
</dbReference>
<reference evidence="8" key="1">
    <citation type="submission" date="2022-08" db="EMBL/GenBank/DDBJ databases">
        <authorList>
            <person name="Tistechok S."/>
            <person name="Samborskyy M."/>
            <person name="Roman I."/>
        </authorList>
    </citation>
    <scope>NUCLEOTIDE SEQUENCE</scope>
    <source>
        <strain evidence="8">DSM 103496</strain>
    </source>
</reference>
<name>A0A9X2VVP3_9PSEU</name>
<dbReference type="EMBL" id="JANYMP010000034">
    <property type="protein sequence ID" value="MCS7483560.1"/>
    <property type="molecule type" value="Genomic_DNA"/>
</dbReference>
<keyword evidence="2 6" id="KW-0812">Transmembrane</keyword>
<evidence type="ECO:0000256" key="1">
    <source>
        <dbReference type="ARBA" id="ARBA00004141"/>
    </source>
</evidence>
<dbReference type="InterPro" id="IPR047817">
    <property type="entry name" value="ABC2_TM_bact-type"/>
</dbReference>
<dbReference type="PROSITE" id="PS51012">
    <property type="entry name" value="ABC_TM2"/>
    <property type="match status" value="1"/>
</dbReference>
<sequence>MNGVLGDTTALIGRHLLHLRRMPTRILSVTLTPITMVLVLGYMLNKAISVQGGDYLDYMMAGVGAQVALACVGSIAIGTATSLRNGLVDRFRSLPTSRVAILVAHTVSDLGLAAIGISIASVVGVLLGWRPDTGALSIAAGFALLLLFTYVMLWFGVLLGLSIRSPEALGAFSGLVLVCGSFLSNAFVPLDDLPMWLRVLAEWNPISAVSSACRELWGGPASASTGSVVSEHPLATALVMLTVITAVTVPLSCRAYHTAEPR</sequence>
<keyword evidence="6" id="KW-0813">Transport</keyword>
<dbReference type="GO" id="GO:0140359">
    <property type="term" value="F:ABC-type transporter activity"/>
    <property type="evidence" value="ECO:0007669"/>
    <property type="project" value="InterPro"/>
</dbReference>
<protein>
    <recommendedName>
        <fullName evidence="6">Transport permease protein</fullName>
    </recommendedName>
</protein>
<keyword evidence="4 6" id="KW-0472">Membrane</keyword>
<keyword evidence="6" id="KW-1003">Cell membrane</keyword>
<keyword evidence="9" id="KW-1185">Reference proteome</keyword>
<feature type="transmembrane region" description="Helical" evidence="6">
    <location>
        <begin position="168"/>
        <end position="188"/>
    </location>
</feature>
<feature type="transmembrane region" description="Helical" evidence="6">
    <location>
        <begin position="234"/>
        <end position="253"/>
    </location>
</feature>
<evidence type="ECO:0000313" key="8">
    <source>
        <dbReference type="EMBL" id="MCS7483560.1"/>
    </source>
</evidence>
<dbReference type="PANTHER" id="PTHR43229">
    <property type="entry name" value="NODULATION PROTEIN J"/>
    <property type="match status" value="1"/>
</dbReference>
<comment type="caution">
    <text evidence="8">The sequence shown here is derived from an EMBL/GenBank/DDBJ whole genome shotgun (WGS) entry which is preliminary data.</text>
</comment>
<evidence type="ECO:0000256" key="4">
    <source>
        <dbReference type="ARBA" id="ARBA00023136"/>
    </source>
</evidence>
<organism evidence="8 9">
    <name type="scientific">Umezawaea endophytica</name>
    <dbReference type="NCBI Taxonomy" id="1654476"/>
    <lineage>
        <taxon>Bacteria</taxon>
        <taxon>Bacillati</taxon>
        <taxon>Actinomycetota</taxon>
        <taxon>Actinomycetes</taxon>
        <taxon>Pseudonocardiales</taxon>
        <taxon>Pseudonocardiaceae</taxon>
        <taxon>Umezawaea</taxon>
    </lineage>
</organism>